<dbReference type="InterPro" id="IPR015943">
    <property type="entry name" value="WD40/YVTN_repeat-like_dom_sf"/>
</dbReference>
<dbReference type="Proteomes" id="UP000002881">
    <property type="component" value="Chromosome"/>
</dbReference>
<proteinExistence type="predicted"/>
<dbReference type="AlphaFoldDB" id="I2F2S2"/>
<dbReference type="Gene3D" id="2.130.10.10">
    <property type="entry name" value="YVTN repeat-like/Quinoprotein amine dehydrogenase"/>
    <property type="match status" value="1"/>
</dbReference>
<dbReference type="EMBL" id="CP003532">
    <property type="protein sequence ID" value="AFK06225.1"/>
    <property type="molecule type" value="Genomic_DNA"/>
</dbReference>
<protein>
    <recommendedName>
        <fullName evidence="3">Beta propeller domain-containing protein</fullName>
    </recommendedName>
</protein>
<keyword evidence="2" id="KW-1185">Reference proteome</keyword>
<dbReference type="KEGG" id="mpg:Theba_0499"/>
<name>I2F2S2_9BACT</name>
<dbReference type="SUPFAM" id="SSF75011">
    <property type="entry name" value="3-carboxy-cis,cis-mucoante lactonizing enzyme"/>
    <property type="match status" value="1"/>
</dbReference>
<dbReference type="HOGENOM" id="CLU_862779_0_0_0"/>
<evidence type="ECO:0000313" key="1">
    <source>
        <dbReference type="EMBL" id="AFK06225.1"/>
    </source>
</evidence>
<evidence type="ECO:0000313" key="2">
    <source>
        <dbReference type="Proteomes" id="UP000002881"/>
    </source>
</evidence>
<reference evidence="1 2" key="1">
    <citation type="journal article" date="2012" name="Genome Biol. Evol.">
        <title>Genome Sequence of the Mesophilic Thermotogales Bacterium Mesotoga prima MesG1.Ag.4.2 Reveals the Largest Thermotogales Genome To Date.</title>
        <authorList>
            <person name="Zhaxybayeva O."/>
            <person name="Swithers K.S."/>
            <person name="Foght J."/>
            <person name="Green A.G."/>
            <person name="Bruce D."/>
            <person name="Detter C."/>
            <person name="Han S."/>
            <person name="Teshima H."/>
            <person name="Han J."/>
            <person name="Woyke T."/>
            <person name="Pitluck S."/>
            <person name="Nolan M."/>
            <person name="Ivanova N."/>
            <person name="Pati A."/>
            <person name="Land M.L."/>
            <person name="Dlutek M."/>
            <person name="Doolittle W.F."/>
            <person name="Noll K.M."/>
            <person name="Nesbo C.L."/>
        </authorList>
    </citation>
    <scope>NUCLEOTIDE SEQUENCE [LARGE SCALE GENOMIC DNA]</scope>
    <source>
        <strain evidence="2">mesG1.Ag.4.2</strain>
    </source>
</reference>
<accession>I2F2S2</accession>
<evidence type="ECO:0008006" key="3">
    <source>
        <dbReference type="Google" id="ProtNLM"/>
    </source>
</evidence>
<gene>
    <name evidence="1" type="ORF">Theba_0499</name>
</gene>
<dbReference type="eggNOG" id="COG5276">
    <property type="taxonomic scope" value="Bacteria"/>
</dbReference>
<sequence precursor="true">MRRVILLGIVSFFSSISLASGFYIGSGFNGLVEVIAGNQEWNMRVIPVTSLSSGGIVAGKLIFNVLRDKGFAVIPALQPEGYRVVDTFHCEAIEVNIERLEVFVADGTHGVEVFKFYGSSFYKHIQTMPLKGWVNSLAYLDDYLLVGSELDGLFVIRRGENGFELIDHIYPRYVSDLEEGVIVNAIAAWEDSFYVAAGERGVITFEIGDSAFVKKAEIKVGYAMDVSVSDGDLFVVDSRVDEILVFDTDDLSLKERHVVNGKLREAVPIVDWQNHNKLLVCRLDDSVAVIDRNTSQEIFSLKGSFFGLVEARYFLGHPFLDE</sequence>
<organism evidence="1 2">
    <name type="scientific">Mesotoga prima MesG1.Ag.4.2</name>
    <dbReference type="NCBI Taxonomy" id="660470"/>
    <lineage>
        <taxon>Bacteria</taxon>
        <taxon>Thermotogati</taxon>
        <taxon>Thermotogota</taxon>
        <taxon>Thermotogae</taxon>
        <taxon>Kosmotogales</taxon>
        <taxon>Kosmotogaceae</taxon>
        <taxon>Mesotoga</taxon>
    </lineage>
</organism>
<dbReference type="GeneID" id="87106350"/>
<dbReference type="RefSeq" id="WP_014730332.1">
    <property type="nucleotide sequence ID" value="NC_017934.1"/>
</dbReference>